<dbReference type="EMBL" id="UINC01175913">
    <property type="protein sequence ID" value="SVD82793.1"/>
    <property type="molecule type" value="Genomic_DNA"/>
</dbReference>
<gene>
    <name evidence="1" type="ORF">METZ01_LOCUS435647</name>
</gene>
<evidence type="ECO:0000313" key="1">
    <source>
        <dbReference type="EMBL" id="SVD82793.1"/>
    </source>
</evidence>
<name>A0A382YHP6_9ZZZZ</name>
<reference evidence="1" key="1">
    <citation type="submission" date="2018-05" db="EMBL/GenBank/DDBJ databases">
        <authorList>
            <person name="Lanie J.A."/>
            <person name="Ng W.-L."/>
            <person name="Kazmierczak K.M."/>
            <person name="Andrzejewski T.M."/>
            <person name="Davidsen T.M."/>
            <person name="Wayne K.J."/>
            <person name="Tettelin H."/>
            <person name="Glass J.I."/>
            <person name="Rusch D."/>
            <person name="Podicherti R."/>
            <person name="Tsui H.-C.T."/>
            <person name="Winkler M.E."/>
        </authorList>
    </citation>
    <scope>NUCLEOTIDE SEQUENCE</scope>
</reference>
<accession>A0A382YHP6</accession>
<sequence>MASRPEELIVMFEELAERLNIKLVQDKGDFSGGSCLVREENFIVVNKRKPLEQRLKVLAREFGKINLADVYL</sequence>
<feature type="non-terminal residue" evidence="1">
    <location>
        <position position="72"/>
    </location>
</feature>
<organism evidence="1">
    <name type="scientific">marine metagenome</name>
    <dbReference type="NCBI Taxonomy" id="408172"/>
    <lineage>
        <taxon>unclassified sequences</taxon>
        <taxon>metagenomes</taxon>
        <taxon>ecological metagenomes</taxon>
    </lineage>
</organism>
<dbReference type="AlphaFoldDB" id="A0A382YHP6"/>
<proteinExistence type="predicted"/>
<protein>
    <submittedName>
        <fullName evidence="1">Uncharacterized protein</fullName>
    </submittedName>
</protein>